<evidence type="ECO:0000256" key="1">
    <source>
        <dbReference type="ARBA" id="ARBA00006754"/>
    </source>
</evidence>
<dbReference type="PANTHER" id="PTHR33744:SF1">
    <property type="entry name" value="DNA-BINDING TRANSCRIPTIONAL ACTIVATOR ADER"/>
    <property type="match status" value="1"/>
</dbReference>
<reference evidence="3 4" key="1">
    <citation type="submission" date="2023-06" db="EMBL/GenBank/DDBJ databases">
        <authorList>
            <person name="Oyuntsetseg B."/>
            <person name="Kim S.B."/>
        </authorList>
    </citation>
    <scope>NUCLEOTIDE SEQUENCE [LARGE SCALE GENOMIC DNA]</scope>
    <source>
        <strain evidence="3 4">2-2</strain>
    </source>
</reference>
<evidence type="ECO:0000259" key="2">
    <source>
        <dbReference type="SMART" id="SM00065"/>
    </source>
</evidence>
<gene>
    <name evidence="3" type="ORF">QP939_05175</name>
</gene>
<evidence type="ECO:0000313" key="3">
    <source>
        <dbReference type="EMBL" id="WIV58065.1"/>
    </source>
</evidence>
<keyword evidence="4" id="KW-1185">Reference proteome</keyword>
<dbReference type="Proteomes" id="UP001227101">
    <property type="component" value="Chromosome"/>
</dbReference>
<dbReference type="Pfam" id="PF17853">
    <property type="entry name" value="GGDEF_2"/>
    <property type="match status" value="1"/>
</dbReference>
<accession>A0ABY8XQX8</accession>
<dbReference type="InterPro" id="IPR042070">
    <property type="entry name" value="PucR_C-HTH_sf"/>
</dbReference>
<dbReference type="PANTHER" id="PTHR33744">
    <property type="entry name" value="CARBOHYDRATE DIACID REGULATOR"/>
    <property type="match status" value="1"/>
</dbReference>
<comment type="similarity">
    <text evidence="1">Belongs to the CdaR family.</text>
</comment>
<sequence>MDAVRRDRIPRLARGHDNATGLMDTHGLRELYDLVLRLSAVHDLDALVQEVVDHARRLLGVDVAYLALAEPDGSLVIRVTDGSLGPRLRGVVLPPHSGLAGRVADTGEPVQSADYLGDAALTHLGDVDRVAEDEGLRTILGVPLRLRGKVAGVLMVSQRAVRRFTAAESSLLTSLGSFAAIAIENAKLVTALGAANDRLERAVRLHDRLLAVALHGGAAEDVVVPLSELVPGLVVVADEHDEVRAAARDGVPVDAVLDGTPSAWFADPAARRTHVGDKTITVPVASANAYFGALQVVLAAPLDDAEVRLLERAAMTVALVASVERAVTDAERRTAGELLEQLVTRRVRDEPAFTRRARSLGLDLRRPHLAVVTPDLEALPRLRELAARHGGLVTTVDGQAVGVLRADEATVRAAELGTTGLAGPATGASALADAYDDASACVRVLEALGRTGSTATPDDLGPYRYLLGQAGRDDASAFVGRTLAPLLAHDEDRGTDLVRTAEVFLRCGRRKSAAAEALTIHPNTLYQRLDRITALLGEDWQDGDRALDVQLALRLHRLRRELS</sequence>
<dbReference type="InterPro" id="IPR029016">
    <property type="entry name" value="GAF-like_dom_sf"/>
</dbReference>
<dbReference type="SUPFAM" id="SSF55781">
    <property type="entry name" value="GAF domain-like"/>
    <property type="match status" value="1"/>
</dbReference>
<dbReference type="Gene3D" id="1.10.10.2840">
    <property type="entry name" value="PucR C-terminal helix-turn-helix domain"/>
    <property type="match status" value="1"/>
</dbReference>
<dbReference type="Gene3D" id="3.30.450.40">
    <property type="match status" value="1"/>
</dbReference>
<dbReference type="SMART" id="SM00065">
    <property type="entry name" value="GAF"/>
    <property type="match status" value="1"/>
</dbReference>
<dbReference type="RefSeq" id="WP_285455390.1">
    <property type="nucleotide sequence ID" value="NZ_CP127173.1"/>
</dbReference>
<evidence type="ECO:0000313" key="4">
    <source>
        <dbReference type="Proteomes" id="UP001227101"/>
    </source>
</evidence>
<proteinExistence type="inferred from homology"/>
<dbReference type="InterPro" id="IPR051448">
    <property type="entry name" value="CdaR-like_regulators"/>
</dbReference>
<name>A0ABY8XQX8_9PSEU</name>
<dbReference type="InterPro" id="IPR041522">
    <property type="entry name" value="CdaR_GGDEF"/>
</dbReference>
<dbReference type="Pfam" id="PF13185">
    <property type="entry name" value="GAF_2"/>
    <property type="match status" value="1"/>
</dbReference>
<dbReference type="InterPro" id="IPR025736">
    <property type="entry name" value="PucR_C-HTH_dom"/>
</dbReference>
<dbReference type="EMBL" id="CP127173">
    <property type="protein sequence ID" value="WIV58065.1"/>
    <property type="molecule type" value="Genomic_DNA"/>
</dbReference>
<dbReference type="Pfam" id="PF13556">
    <property type="entry name" value="HTH_30"/>
    <property type="match status" value="1"/>
</dbReference>
<protein>
    <submittedName>
        <fullName evidence="3">GAF domain-containing protein</fullName>
    </submittedName>
</protein>
<organism evidence="3 4">
    <name type="scientific">Amycolatopsis nalaikhensis</name>
    <dbReference type="NCBI Taxonomy" id="715472"/>
    <lineage>
        <taxon>Bacteria</taxon>
        <taxon>Bacillati</taxon>
        <taxon>Actinomycetota</taxon>
        <taxon>Actinomycetes</taxon>
        <taxon>Pseudonocardiales</taxon>
        <taxon>Pseudonocardiaceae</taxon>
        <taxon>Amycolatopsis</taxon>
    </lineage>
</organism>
<feature type="domain" description="GAF" evidence="2">
    <location>
        <begin position="43"/>
        <end position="193"/>
    </location>
</feature>
<dbReference type="InterPro" id="IPR003018">
    <property type="entry name" value="GAF"/>
</dbReference>